<dbReference type="Pfam" id="PF12982">
    <property type="entry name" value="DUF3866"/>
    <property type="match status" value="1"/>
</dbReference>
<evidence type="ECO:0000313" key="1">
    <source>
        <dbReference type="EMBL" id="RZU31702.1"/>
    </source>
</evidence>
<dbReference type="Proteomes" id="UP000292507">
    <property type="component" value="Unassembled WGS sequence"/>
</dbReference>
<accession>A0A4Q7Y4C3</accession>
<sequence>MSSAASVPASRIRWRRGKVTGTGRAWRDALELTVEVPDEGEVPALAHPSLVGVPEVGDDVLLNTTALAQNLGTGGYALVVAVPDRLPPDPETTGHLVKARYTPLQVTVQGVDEQDTEHHAAIADADDLGGMPVVVADLHSALPAVLIGMLATDPDLKVAYVMTDGGALPAAFSRTVTALKSSLAGVVTVGQAYGGDLEAVTLHTGLLAAKHVLGADLAIVTQGPGNLGTGTPWGFSGVAAGEACNAVSVLGGLPVGALRISDADPRPRHRGVSHHSLTAFGRVALAGVTLVAPRGLSSELGGQVDEDLASQPERNVVVWVDTDGLDIALGLSPVPLRTMGRGYPEERAYFLAAAAAGRYAALQVPVAGEAAEADDAEAPVEPATAD</sequence>
<keyword evidence="2" id="KW-1185">Reference proteome</keyword>
<name>A0A4Q7Y4C3_9ACTN</name>
<comment type="caution">
    <text evidence="1">The sequence shown here is derived from an EMBL/GenBank/DDBJ whole genome shotgun (WGS) entry which is preliminary data.</text>
</comment>
<dbReference type="InterPro" id="IPR024479">
    <property type="entry name" value="DUF3866"/>
</dbReference>
<dbReference type="AlphaFoldDB" id="A0A4Q7Y4C3"/>
<reference evidence="1 2" key="1">
    <citation type="submission" date="2019-02" db="EMBL/GenBank/DDBJ databases">
        <title>Sequencing the genomes of 1000 actinobacteria strains.</title>
        <authorList>
            <person name="Klenk H.-P."/>
        </authorList>
    </citation>
    <scope>NUCLEOTIDE SEQUENCE [LARGE SCALE GENOMIC DNA]</scope>
    <source>
        <strain evidence="1 2">DSM 44509</strain>
    </source>
</reference>
<dbReference type="RefSeq" id="WP_104527494.1">
    <property type="nucleotide sequence ID" value="NZ_POQT01000006.1"/>
</dbReference>
<dbReference type="EMBL" id="SHKV01000001">
    <property type="protein sequence ID" value="RZU31702.1"/>
    <property type="molecule type" value="Genomic_DNA"/>
</dbReference>
<organism evidence="1 2">
    <name type="scientific">Blastococcus saxobsidens</name>
    <dbReference type="NCBI Taxonomy" id="138336"/>
    <lineage>
        <taxon>Bacteria</taxon>
        <taxon>Bacillati</taxon>
        <taxon>Actinomycetota</taxon>
        <taxon>Actinomycetes</taxon>
        <taxon>Geodermatophilales</taxon>
        <taxon>Geodermatophilaceae</taxon>
        <taxon>Blastococcus</taxon>
    </lineage>
</organism>
<gene>
    <name evidence="1" type="ORF">BKA19_1380</name>
</gene>
<dbReference type="OrthoDB" id="3401376at2"/>
<protein>
    <submittedName>
        <fullName evidence="1">Uncharacterized protein DUF3866</fullName>
    </submittedName>
</protein>
<evidence type="ECO:0000313" key="2">
    <source>
        <dbReference type="Proteomes" id="UP000292507"/>
    </source>
</evidence>
<proteinExistence type="predicted"/>